<evidence type="ECO:0000313" key="2">
    <source>
        <dbReference type="Proteomes" id="UP001497602"/>
    </source>
</evidence>
<proteinExistence type="predicted"/>
<reference evidence="1 2" key="1">
    <citation type="submission" date="2024-05" db="EMBL/GenBank/DDBJ databases">
        <authorList>
            <person name="Duchaud E."/>
        </authorList>
    </citation>
    <scope>NUCLEOTIDE SEQUENCE [LARGE SCALE GENOMIC DNA]</scope>
    <source>
        <strain evidence="1">Ena-SAMPLE-TAB-13-05-2024-13:56:06:370-140305</strain>
    </source>
</reference>
<dbReference type="RefSeq" id="WP_348738824.1">
    <property type="nucleotide sequence ID" value="NZ_CAXJRC010000030.1"/>
</dbReference>
<sequence>MKYYTIDWDYDNLEVIGYYPQTALKKGYNPSLPESYTNVSPHNFPNFVPNLELEIHNKAIATDYIQKHVNFGMIINQKFKNIIEKFKLPPHAFYPVKVYHKGEVLKYYWFHYIVDDFLNWLDTNNSKAIIYDDKEEYKVISEVDLKLTLSEIQKINIELPWHQHMKWEKITFKSNFPKYDVYKTQGLDLKNVISENLLFSLLDSKANGFEAKLFDKIVCN</sequence>
<protein>
    <submittedName>
        <fullName evidence="1">Uncharacterized protein</fullName>
    </submittedName>
</protein>
<gene>
    <name evidence="1" type="ORF">T190115A13A_370004</name>
</gene>
<organism evidence="1 2">
    <name type="scientific">Tenacibaculum vairaonense</name>
    <dbReference type="NCBI Taxonomy" id="3137860"/>
    <lineage>
        <taxon>Bacteria</taxon>
        <taxon>Pseudomonadati</taxon>
        <taxon>Bacteroidota</taxon>
        <taxon>Flavobacteriia</taxon>
        <taxon>Flavobacteriales</taxon>
        <taxon>Flavobacteriaceae</taxon>
        <taxon>Tenacibaculum</taxon>
    </lineage>
</organism>
<keyword evidence="2" id="KW-1185">Reference proteome</keyword>
<accession>A0ABM9PN52</accession>
<dbReference type="Proteomes" id="UP001497602">
    <property type="component" value="Unassembled WGS sequence"/>
</dbReference>
<name>A0ABM9PN52_9FLAO</name>
<comment type="caution">
    <text evidence="1">The sequence shown here is derived from an EMBL/GenBank/DDBJ whole genome shotgun (WGS) entry which is preliminary data.</text>
</comment>
<dbReference type="EMBL" id="CAXJRC010000030">
    <property type="protein sequence ID" value="CAL2107153.1"/>
    <property type="molecule type" value="Genomic_DNA"/>
</dbReference>
<evidence type="ECO:0000313" key="1">
    <source>
        <dbReference type="EMBL" id="CAL2107153.1"/>
    </source>
</evidence>